<protein>
    <recommendedName>
        <fullName evidence="2">3-keto-alpha-glucoside-1,2-lyase/3-keto-2-hydroxy-glucal hydratase domain-containing protein</fullName>
    </recommendedName>
</protein>
<dbReference type="RefSeq" id="WP_145061312.1">
    <property type="nucleotide sequence ID" value="NZ_CP036263.1"/>
</dbReference>
<evidence type="ECO:0000259" key="2">
    <source>
        <dbReference type="Pfam" id="PF06439"/>
    </source>
</evidence>
<gene>
    <name evidence="3" type="ORF">HG15A2_34070</name>
</gene>
<feature type="domain" description="3-keto-alpha-glucoside-1,2-lyase/3-keto-2-hydroxy-glucal hydratase" evidence="2">
    <location>
        <begin position="38"/>
        <end position="224"/>
    </location>
</feature>
<dbReference type="EMBL" id="CP036263">
    <property type="protein sequence ID" value="QDT00072.1"/>
    <property type="molecule type" value="Genomic_DNA"/>
</dbReference>
<dbReference type="GO" id="GO:0016787">
    <property type="term" value="F:hydrolase activity"/>
    <property type="evidence" value="ECO:0007669"/>
    <property type="project" value="InterPro"/>
</dbReference>
<keyword evidence="4" id="KW-1185">Reference proteome</keyword>
<evidence type="ECO:0000313" key="3">
    <source>
        <dbReference type="EMBL" id="QDT00072.1"/>
    </source>
</evidence>
<feature type="chain" id="PRO_5021987922" description="3-keto-alpha-glucoside-1,2-lyase/3-keto-2-hydroxy-glucal hydratase domain-containing protein" evidence="1">
    <location>
        <begin position="21"/>
        <end position="418"/>
    </location>
</feature>
<dbReference type="Proteomes" id="UP000319852">
    <property type="component" value="Chromosome"/>
</dbReference>
<reference evidence="3 4" key="1">
    <citation type="submission" date="2019-02" db="EMBL/GenBank/DDBJ databases">
        <title>Deep-cultivation of Planctomycetes and their phenomic and genomic characterization uncovers novel biology.</title>
        <authorList>
            <person name="Wiegand S."/>
            <person name="Jogler M."/>
            <person name="Boedeker C."/>
            <person name="Pinto D."/>
            <person name="Vollmers J."/>
            <person name="Rivas-Marin E."/>
            <person name="Kohn T."/>
            <person name="Peeters S.H."/>
            <person name="Heuer A."/>
            <person name="Rast P."/>
            <person name="Oberbeckmann S."/>
            <person name="Bunk B."/>
            <person name="Jeske O."/>
            <person name="Meyerdierks A."/>
            <person name="Storesund J.E."/>
            <person name="Kallscheuer N."/>
            <person name="Luecker S."/>
            <person name="Lage O.M."/>
            <person name="Pohl T."/>
            <person name="Merkel B.J."/>
            <person name="Hornburger P."/>
            <person name="Mueller R.-W."/>
            <person name="Bruemmer F."/>
            <person name="Labrenz M."/>
            <person name="Spormann A.M."/>
            <person name="Op den Camp H."/>
            <person name="Overmann J."/>
            <person name="Amann R."/>
            <person name="Jetten M.S.M."/>
            <person name="Mascher T."/>
            <person name="Medema M.H."/>
            <person name="Devos D.P."/>
            <person name="Kaster A.-K."/>
            <person name="Ovreas L."/>
            <person name="Rohde M."/>
            <person name="Galperin M.Y."/>
            <person name="Jogler C."/>
        </authorList>
    </citation>
    <scope>NUCLEOTIDE SEQUENCE [LARGE SCALE GENOMIC DNA]</scope>
    <source>
        <strain evidence="3 4">HG15A2</strain>
    </source>
</reference>
<proteinExistence type="predicted"/>
<feature type="domain" description="3-keto-alpha-glucoside-1,2-lyase/3-keto-2-hydroxy-glucal hydratase" evidence="2">
    <location>
        <begin position="229"/>
        <end position="409"/>
    </location>
</feature>
<dbReference type="AlphaFoldDB" id="A0A517MYV5"/>
<evidence type="ECO:0000256" key="1">
    <source>
        <dbReference type="SAM" id="SignalP"/>
    </source>
</evidence>
<accession>A0A517MYV5</accession>
<dbReference type="OrthoDB" id="211384at2"/>
<dbReference type="InterPro" id="IPR010496">
    <property type="entry name" value="AL/BT2_dom"/>
</dbReference>
<dbReference type="KEGG" id="amob:HG15A2_34070"/>
<sequence precursor="true">MPLRYFLVLFFLALATSASAKETASKHNTLTSEQAAEGWISLFDGETLFGWTPTSAANWSVKGGTIHVDSGKSGFLMTNAQFADFELEVEYRCPPETNSGIFLRASRTPKDAAADCIEVNIAPPEDASPTSHLVGRDTIYDKELPRFEKLDSGETVKLDPWDGKWHTLRIVIKQMPDGPASTSLLAVVLDGAPQSLATISKSTTGHIGLQFRRGEIAFRNIRLRPLSLESIFDGKSLAGWNTDKAEASEFKITDQGELQVLNGRGQLESDKSYGDFLMQFDCRVDGDGLNTGMFFRCIPGDFMMGYECQISNAMKEGDATQPFDCGTGGFFRRQNARRIVAKDHEWFTLTLSATGPQMAAWVNGHQVSDWTDERQEHENPRKGLRTKPGTLAIQGHDPTTDIRFRNVRIVELPETNDQ</sequence>
<evidence type="ECO:0000313" key="4">
    <source>
        <dbReference type="Proteomes" id="UP000319852"/>
    </source>
</evidence>
<dbReference type="Gene3D" id="2.60.120.560">
    <property type="entry name" value="Exo-inulinase, domain 1"/>
    <property type="match status" value="2"/>
</dbReference>
<organism evidence="3 4">
    <name type="scientific">Adhaeretor mobilis</name>
    <dbReference type="NCBI Taxonomy" id="1930276"/>
    <lineage>
        <taxon>Bacteria</taxon>
        <taxon>Pseudomonadati</taxon>
        <taxon>Planctomycetota</taxon>
        <taxon>Planctomycetia</taxon>
        <taxon>Pirellulales</taxon>
        <taxon>Lacipirellulaceae</taxon>
        <taxon>Adhaeretor</taxon>
    </lineage>
</organism>
<feature type="signal peptide" evidence="1">
    <location>
        <begin position="1"/>
        <end position="20"/>
    </location>
</feature>
<name>A0A517MYV5_9BACT</name>
<keyword evidence="1" id="KW-0732">Signal</keyword>
<dbReference type="Pfam" id="PF06439">
    <property type="entry name" value="3keto-disac_hyd"/>
    <property type="match status" value="2"/>
</dbReference>